<name>A0ABN8YLZ9_RANTA</name>
<feature type="compositionally biased region" description="Basic residues" evidence="1">
    <location>
        <begin position="1"/>
        <end position="16"/>
    </location>
</feature>
<feature type="region of interest" description="Disordered" evidence="1">
    <location>
        <begin position="45"/>
        <end position="213"/>
    </location>
</feature>
<evidence type="ECO:0000313" key="3">
    <source>
        <dbReference type="Proteomes" id="UP001176941"/>
    </source>
</evidence>
<feature type="compositionally biased region" description="Low complexity" evidence="1">
    <location>
        <begin position="107"/>
        <end position="125"/>
    </location>
</feature>
<feature type="compositionally biased region" description="Basic and acidic residues" evidence="1">
    <location>
        <begin position="126"/>
        <end position="136"/>
    </location>
</feature>
<protein>
    <submittedName>
        <fullName evidence="2">Uncharacterized protein</fullName>
    </submittedName>
</protein>
<evidence type="ECO:0000256" key="1">
    <source>
        <dbReference type="SAM" id="MobiDB-lite"/>
    </source>
</evidence>
<keyword evidence="3" id="KW-1185">Reference proteome</keyword>
<sequence>MVLRSSKRLSAGRRPNRLASVTTRPLAYSEVSSDNLALASVSREALGQQGAVETGASRKPAGEGGGRGTALPPPQAAPPRGPSLPGPGEPAAGAEGPPPGTRRPLKARAAAAGRVAMATALPAAEAARRPDTRPDPLRGPARLLRPSAAGSATLLQSEFRGSEGAKAATAPLPPCGPASSLSRALSGRGPRCVPLTVAAPGPAAAAGRRRDAA</sequence>
<organism evidence="2 3">
    <name type="scientific">Rangifer tarandus platyrhynchus</name>
    <name type="common">Svalbard reindeer</name>
    <dbReference type="NCBI Taxonomy" id="3082113"/>
    <lineage>
        <taxon>Eukaryota</taxon>
        <taxon>Metazoa</taxon>
        <taxon>Chordata</taxon>
        <taxon>Craniata</taxon>
        <taxon>Vertebrata</taxon>
        <taxon>Euteleostomi</taxon>
        <taxon>Mammalia</taxon>
        <taxon>Eutheria</taxon>
        <taxon>Laurasiatheria</taxon>
        <taxon>Artiodactyla</taxon>
        <taxon>Ruminantia</taxon>
        <taxon>Pecora</taxon>
        <taxon>Cervidae</taxon>
        <taxon>Odocoileinae</taxon>
        <taxon>Rangifer</taxon>
    </lineage>
</organism>
<feature type="compositionally biased region" description="Pro residues" evidence="1">
    <location>
        <begin position="71"/>
        <end position="88"/>
    </location>
</feature>
<reference evidence="2" key="1">
    <citation type="submission" date="2023-04" db="EMBL/GenBank/DDBJ databases">
        <authorList>
            <consortium name="ELIXIR-Norway"/>
        </authorList>
    </citation>
    <scope>NUCLEOTIDE SEQUENCE [LARGE SCALE GENOMIC DNA]</scope>
</reference>
<dbReference type="EMBL" id="OX459957">
    <property type="protein sequence ID" value="CAI9162489.1"/>
    <property type="molecule type" value="Genomic_DNA"/>
</dbReference>
<feature type="region of interest" description="Disordered" evidence="1">
    <location>
        <begin position="1"/>
        <end position="23"/>
    </location>
</feature>
<evidence type="ECO:0000313" key="2">
    <source>
        <dbReference type="EMBL" id="CAI9162489.1"/>
    </source>
</evidence>
<accession>A0ABN8YLZ9</accession>
<proteinExistence type="predicted"/>
<dbReference type="Proteomes" id="UP001176941">
    <property type="component" value="Chromosome 21"/>
</dbReference>
<gene>
    <name evidence="2" type="ORF">MRATA1EN1_LOCUS11451</name>
</gene>